<dbReference type="Pfam" id="PF21337">
    <property type="entry name" value="Peptidase_M17_N_1"/>
    <property type="match status" value="1"/>
</dbReference>
<dbReference type="InterPro" id="IPR043472">
    <property type="entry name" value="Macro_dom-like"/>
</dbReference>
<dbReference type="PRINTS" id="PR00481">
    <property type="entry name" value="LAMNOPPTDASE"/>
</dbReference>
<evidence type="ECO:0000313" key="7">
    <source>
        <dbReference type="EMBL" id="MCI0125253.1"/>
    </source>
</evidence>
<dbReference type="GO" id="GO:0070006">
    <property type="term" value="F:metalloaminopeptidase activity"/>
    <property type="evidence" value="ECO:0007669"/>
    <property type="project" value="InterPro"/>
</dbReference>
<comment type="similarity">
    <text evidence="1">Belongs to the peptidase M17 family.</text>
</comment>
<dbReference type="Pfam" id="PF00883">
    <property type="entry name" value="Peptidase_M17"/>
    <property type="match status" value="1"/>
</dbReference>
<evidence type="ECO:0000256" key="4">
    <source>
        <dbReference type="ARBA" id="ARBA00022801"/>
    </source>
</evidence>
<keyword evidence="2 7" id="KW-0031">Aminopeptidase</keyword>
<dbReference type="InterPro" id="IPR011356">
    <property type="entry name" value="Leucine_aapep/pepB"/>
</dbReference>
<dbReference type="PANTHER" id="PTHR11963:SF20">
    <property type="entry name" value="PEPTIDASE B"/>
    <property type="match status" value="1"/>
</dbReference>
<keyword evidence="8" id="KW-1185">Reference proteome</keyword>
<keyword evidence="3" id="KW-0645">Protease</keyword>
<dbReference type="Gene3D" id="3.40.630.10">
    <property type="entry name" value="Zn peptidases"/>
    <property type="match status" value="1"/>
</dbReference>
<name>A0AA41QJF5_9HYPH</name>
<dbReference type="Gene3D" id="3.40.220.10">
    <property type="entry name" value="Leucine Aminopeptidase, subunit E, domain 1"/>
    <property type="match status" value="1"/>
</dbReference>
<dbReference type="AlphaFoldDB" id="A0AA41QJF5"/>
<comment type="caution">
    <text evidence="7">The sequence shown here is derived from an EMBL/GenBank/DDBJ whole genome shotgun (WGS) entry which is preliminary data.</text>
</comment>
<proteinExistence type="inferred from homology"/>
<keyword evidence="4" id="KW-0378">Hydrolase</keyword>
<dbReference type="EMBL" id="JALAZD010000001">
    <property type="protein sequence ID" value="MCI0125253.1"/>
    <property type="molecule type" value="Genomic_DNA"/>
</dbReference>
<evidence type="ECO:0000313" key="8">
    <source>
        <dbReference type="Proteomes" id="UP001156140"/>
    </source>
</evidence>
<accession>A0AA41QJF5</accession>
<gene>
    <name evidence="7" type="ORF">ML536_00280</name>
</gene>
<keyword evidence="5" id="KW-0464">Manganese</keyword>
<dbReference type="InterPro" id="IPR000819">
    <property type="entry name" value="Peptidase_M17_C"/>
</dbReference>
<dbReference type="GO" id="GO:0006508">
    <property type="term" value="P:proteolysis"/>
    <property type="evidence" value="ECO:0007669"/>
    <property type="project" value="UniProtKB-KW"/>
</dbReference>
<dbReference type="RefSeq" id="WP_281734547.1">
    <property type="nucleotide sequence ID" value="NZ_JAKETQ010000001.1"/>
</dbReference>
<dbReference type="SUPFAM" id="SSF53187">
    <property type="entry name" value="Zn-dependent exopeptidases"/>
    <property type="match status" value="1"/>
</dbReference>
<dbReference type="PANTHER" id="PTHR11963">
    <property type="entry name" value="LEUCINE AMINOPEPTIDASE-RELATED"/>
    <property type="match status" value="1"/>
</dbReference>
<evidence type="ECO:0000256" key="3">
    <source>
        <dbReference type="ARBA" id="ARBA00022670"/>
    </source>
</evidence>
<dbReference type="PROSITE" id="PS00631">
    <property type="entry name" value="CYTOSOL_AP"/>
    <property type="match status" value="1"/>
</dbReference>
<dbReference type="InterPro" id="IPR048816">
    <property type="entry name" value="Peptidase_M17_N_1"/>
</dbReference>
<evidence type="ECO:0000256" key="1">
    <source>
        <dbReference type="ARBA" id="ARBA00009528"/>
    </source>
</evidence>
<protein>
    <submittedName>
        <fullName evidence="7">Leucyl aminopeptidase family protein</fullName>
    </submittedName>
</protein>
<dbReference type="Proteomes" id="UP001156140">
    <property type="component" value="Unassembled WGS sequence"/>
</dbReference>
<evidence type="ECO:0000256" key="2">
    <source>
        <dbReference type="ARBA" id="ARBA00022438"/>
    </source>
</evidence>
<reference evidence="7" key="1">
    <citation type="submission" date="2022-03" db="EMBL/GenBank/DDBJ databases">
        <title>The complete genome sequence of a Methyloterrigena soli.</title>
        <authorList>
            <person name="Zi Z."/>
        </authorList>
    </citation>
    <scope>NUCLEOTIDE SEQUENCE</scope>
    <source>
        <strain evidence="7">M48</strain>
    </source>
</reference>
<feature type="domain" description="Cytosol aminopeptidase" evidence="6">
    <location>
        <begin position="296"/>
        <end position="303"/>
    </location>
</feature>
<dbReference type="GO" id="GO:0030145">
    <property type="term" value="F:manganese ion binding"/>
    <property type="evidence" value="ECO:0007669"/>
    <property type="project" value="InterPro"/>
</dbReference>
<dbReference type="CDD" id="cd00433">
    <property type="entry name" value="Peptidase_M17"/>
    <property type="match status" value="1"/>
</dbReference>
<evidence type="ECO:0000259" key="6">
    <source>
        <dbReference type="PROSITE" id="PS00631"/>
    </source>
</evidence>
<sequence length="448" mass="47811">MTRTQPQTITCIAEGELDAAGLSPAHAAWATANGFAGQRGKLLPLPGEKGELAGYAFGLGAQANRPKLVTGLAASALEPGDYRLGGKFGDPTLAALGFRLGAYRFDRYRKHRDPLSLALPEGADAAEVERLAEAAFLARDLVNTPANDLGPEAFEHEIRAFANRHKMRAKVFLGDELLSQNFPMIHAVGRASSEAPRLVDLTWGKESDPKVTLVGKGVTFDTGGLDIKPSSSMLLMKKDMGGAANVLGLAHAIMSAKLKVRLRVLIPIVENAISGSAFRPGDILPSRSGQTVEIGNTDAEGRLILGDALTYGDEESPELMLDMATLTGAARTALGPELPPLYSTDDDLARALMAAGLASDDPLWHMPLWAPYESMLNSRIADVNHVSSGAFAGSITAALFLQRFVRNAAAWVHLDIFAWAPEARAGRPYGGTDQGIRSVYNVLKQRYS</sequence>
<evidence type="ECO:0000256" key="5">
    <source>
        <dbReference type="ARBA" id="ARBA00023211"/>
    </source>
</evidence>
<dbReference type="GO" id="GO:0005737">
    <property type="term" value="C:cytoplasm"/>
    <property type="evidence" value="ECO:0007669"/>
    <property type="project" value="InterPro"/>
</dbReference>
<organism evidence="7 8">
    <name type="scientific">Paradevosia shaoguanensis</name>
    <dbReference type="NCBI Taxonomy" id="1335043"/>
    <lineage>
        <taxon>Bacteria</taxon>
        <taxon>Pseudomonadati</taxon>
        <taxon>Pseudomonadota</taxon>
        <taxon>Alphaproteobacteria</taxon>
        <taxon>Hyphomicrobiales</taxon>
        <taxon>Devosiaceae</taxon>
        <taxon>Paradevosia</taxon>
    </lineage>
</organism>